<dbReference type="EMBL" id="BMPG01000003">
    <property type="protein sequence ID" value="GGL66301.1"/>
    <property type="molecule type" value="Genomic_DNA"/>
</dbReference>
<organism evidence="15 16">
    <name type="scientific">Halocalculus aciditolerans</name>
    <dbReference type="NCBI Taxonomy" id="1383812"/>
    <lineage>
        <taxon>Archaea</taxon>
        <taxon>Methanobacteriati</taxon>
        <taxon>Methanobacteriota</taxon>
        <taxon>Stenosarchaea group</taxon>
        <taxon>Halobacteria</taxon>
        <taxon>Halobacteriales</taxon>
        <taxon>Halobacteriaceae</taxon>
        <taxon>Halocalculus</taxon>
    </lineage>
</organism>
<comment type="caution">
    <text evidence="15">The sequence shown here is derived from an EMBL/GenBank/DDBJ whole genome shotgun (WGS) entry which is preliminary data.</text>
</comment>
<dbReference type="PANTHER" id="PTHR43875:SF15">
    <property type="entry name" value="TREHALOSE IMPORT ATP-BINDING PROTEIN SUGC"/>
    <property type="match status" value="1"/>
</dbReference>
<reference evidence="15" key="1">
    <citation type="journal article" date="2014" name="Int. J. Syst. Evol. Microbiol.">
        <title>Complete genome sequence of Corynebacterium casei LMG S-19264T (=DSM 44701T), isolated from a smear-ripened cheese.</title>
        <authorList>
            <consortium name="US DOE Joint Genome Institute (JGI-PGF)"/>
            <person name="Walter F."/>
            <person name="Albersmeier A."/>
            <person name="Kalinowski J."/>
            <person name="Ruckert C."/>
        </authorList>
    </citation>
    <scope>NUCLEOTIDE SEQUENCE</scope>
    <source>
        <strain evidence="15">JCM 19596</strain>
    </source>
</reference>
<accession>A0A830F5X8</accession>
<dbReference type="SMART" id="SM00382">
    <property type="entry name" value="AAA"/>
    <property type="match status" value="1"/>
</dbReference>
<comment type="subcellular location">
    <subcellularLocation>
        <location evidence="1">Cell membrane</location>
        <topology evidence="1">Peripheral membrane protein</topology>
    </subcellularLocation>
</comment>
<dbReference type="Pfam" id="PF00005">
    <property type="entry name" value="ABC_tran"/>
    <property type="match status" value="1"/>
</dbReference>
<dbReference type="FunFam" id="3.40.50.300:FF:000042">
    <property type="entry name" value="Maltose/maltodextrin ABC transporter, ATP-binding protein"/>
    <property type="match status" value="1"/>
</dbReference>
<gene>
    <name evidence="15" type="ORF">GCM10009039_25290</name>
</gene>
<dbReference type="InterPro" id="IPR013611">
    <property type="entry name" value="Transp-assoc_OB_typ2"/>
</dbReference>
<evidence type="ECO:0000256" key="13">
    <source>
        <dbReference type="ARBA" id="ARBA00066315"/>
    </source>
</evidence>
<dbReference type="PANTHER" id="PTHR43875">
    <property type="entry name" value="MALTODEXTRIN IMPORT ATP-BINDING PROTEIN MSMX"/>
    <property type="match status" value="1"/>
</dbReference>
<keyword evidence="3" id="KW-1003">Cell membrane</keyword>
<evidence type="ECO:0000256" key="2">
    <source>
        <dbReference type="ARBA" id="ARBA00022448"/>
    </source>
</evidence>
<comment type="catalytic activity">
    <reaction evidence="9">
        <text>L-arabinose(out) + ATP + H2O = L-arabinose(in) + ADP + phosphate + H(+)</text>
        <dbReference type="Rhea" id="RHEA:30007"/>
        <dbReference type="ChEBI" id="CHEBI:15377"/>
        <dbReference type="ChEBI" id="CHEBI:15378"/>
        <dbReference type="ChEBI" id="CHEBI:17535"/>
        <dbReference type="ChEBI" id="CHEBI:30616"/>
        <dbReference type="ChEBI" id="CHEBI:43474"/>
        <dbReference type="ChEBI" id="CHEBI:456216"/>
        <dbReference type="EC" id="7.5.2.13"/>
    </reaction>
    <physiologicalReaction direction="left-to-right" evidence="9">
        <dbReference type="Rhea" id="RHEA:30008"/>
    </physiologicalReaction>
</comment>
<evidence type="ECO:0000256" key="9">
    <source>
        <dbReference type="ARBA" id="ARBA00051890"/>
    </source>
</evidence>
<evidence type="ECO:0000256" key="4">
    <source>
        <dbReference type="ARBA" id="ARBA00022741"/>
    </source>
</evidence>
<evidence type="ECO:0000256" key="6">
    <source>
        <dbReference type="ARBA" id="ARBA00022967"/>
    </source>
</evidence>
<dbReference type="InterPro" id="IPR047641">
    <property type="entry name" value="ABC_transpr_MalK/UgpC-like"/>
</dbReference>
<evidence type="ECO:0000256" key="5">
    <source>
        <dbReference type="ARBA" id="ARBA00022840"/>
    </source>
</evidence>
<dbReference type="SUPFAM" id="SSF52540">
    <property type="entry name" value="P-loop containing nucleoside triphosphate hydrolases"/>
    <property type="match status" value="1"/>
</dbReference>
<proteinExistence type="inferred from homology"/>
<dbReference type="InterPro" id="IPR017871">
    <property type="entry name" value="ABC_transporter-like_CS"/>
</dbReference>
<dbReference type="Gene3D" id="3.40.50.300">
    <property type="entry name" value="P-loop containing nucleotide triphosphate hydrolases"/>
    <property type="match status" value="1"/>
</dbReference>
<dbReference type="GO" id="GO:0055052">
    <property type="term" value="C:ATP-binding cassette (ABC) transporter complex, substrate-binding subunit-containing"/>
    <property type="evidence" value="ECO:0007669"/>
    <property type="project" value="TreeGrafter"/>
</dbReference>
<evidence type="ECO:0000256" key="3">
    <source>
        <dbReference type="ARBA" id="ARBA00022475"/>
    </source>
</evidence>
<keyword evidence="6" id="KW-1278">Translocase</keyword>
<evidence type="ECO:0000256" key="1">
    <source>
        <dbReference type="ARBA" id="ARBA00004202"/>
    </source>
</evidence>
<dbReference type="Gene3D" id="2.40.50.100">
    <property type="match status" value="1"/>
</dbReference>
<keyword evidence="4" id="KW-0547">Nucleotide-binding</keyword>
<reference evidence="15" key="2">
    <citation type="submission" date="2020-09" db="EMBL/GenBank/DDBJ databases">
        <authorList>
            <person name="Sun Q."/>
            <person name="Ohkuma M."/>
        </authorList>
    </citation>
    <scope>NUCLEOTIDE SEQUENCE</scope>
    <source>
        <strain evidence="15">JCM 19596</strain>
    </source>
</reference>
<dbReference type="GO" id="GO:0016887">
    <property type="term" value="F:ATP hydrolysis activity"/>
    <property type="evidence" value="ECO:0007669"/>
    <property type="project" value="InterPro"/>
</dbReference>
<comment type="catalytic activity">
    <reaction evidence="8">
        <text>D-xylose(out) + ATP + H2O = D-xylose(in) + ADP + phosphate + H(+)</text>
        <dbReference type="Rhea" id="RHEA:29899"/>
        <dbReference type="ChEBI" id="CHEBI:15377"/>
        <dbReference type="ChEBI" id="CHEBI:15378"/>
        <dbReference type="ChEBI" id="CHEBI:30616"/>
        <dbReference type="ChEBI" id="CHEBI:43474"/>
        <dbReference type="ChEBI" id="CHEBI:53455"/>
        <dbReference type="ChEBI" id="CHEBI:456216"/>
        <dbReference type="EC" id="7.5.2.13"/>
    </reaction>
    <physiologicalReaction direction="left-to-right" evidence="8">
        <dbReference type="Rhea" id="RHEA:29900"/>
    </physiologicalReaction>
</comment>
<dbReference type="EC" id="7.5.2.13" evidence="13"/>
<dbReference type="Pfam" id="PF08402">
    <property type="entry name" value="TOBE_2"/>
    <property type="match status" value="1"/>
</dbReference>
<evidence type="ECO:0000256" key="12">
    <source>
        <dbReference type="ARBA" id="ARBA00065962"/>
    </source>
</evidence>
<dbReference type="CDD" id="cd03301">
    <property type="entry name" value="ABC_MalK_N"/>
    <property type="match status" value="1"/>
</dbReference>
<dbReference type="GO" id="GO:0008643">
    <property type="term" value="P:carbohydrate transport"/>
    <property type="evidence" value="ECO:0007669"/>
    <property type="project" value="InterPro"/>
</dbReference>
<keyword evidence="2" id="KW-0813">Transport</keyword>
<comment type="subunit">
    <text evidence="12">The complex is composed of two ATP-binding proteins (XacJ and XacK), two transmembrane proteins (XacH and XacI) and a solute-binding protein (XacG).</text>
</comment>
<keyword evidence="5 15" id="KW-0067">ATP-binding</keyword>
<dbReference type="Gene3D" id="2.40.50.140">
    <property type="entry name" value="Nucleic acid-binding proteins"/>
    <property type="match status" value="1"/>
</dbReference>
<dbReference type="PROSITE" id="PS50893">
    <property type="entry name" value="ABC_TRANSPORTER_2"/>
    <property type="match status" value="1"/>
</dbReference>
<evidence type="ECO:0000313" key="15">
    <source>
        <dbReference type="EMBL" id="GGL66301.1"/>
    </source>
</evidence>
<protein>
    <recommendedName>
        <fullName evidence="13">ABC-type D-xylose/L-arabinose transporter</fullName>
        <ecNumber evidence="13">7.5.2.13</ecNumber>
    </recommendedName>
</protein>
<dbReference type="GO" id="GO:0005524">
    <property type="term" value="F:ATP binding"/>
    <property type="evidence" value="ECO:0007669"/>
    <property type="project" value="UniProtKB-KW"/>
</dbReference>
<evidence type="ECO:0000259" key="14">
    <source>
        <dbReference type="PROSITE" id="PS50893"/>
    </source>
</evidence>
<dbReference type="GO" id="GO:0140359">
    <property type="term" value="F:ABC-type transporter activity"/>
    <property type="evidence" value="ECO:0007669"/>
    <property type="project" value="InterPro"/>
</dbReference>
<dbReference type="Proteomes" id="UP000607197">
    <property type="component" value="Unassembled WGS sequence"/>
</dbReference>
<evidence type="ECO:0000256" key="7">
    <source>
        <dbReference type="ARBA" id="ARBA00023136"/>
    </source>
</evidence>
<dbReference type="InterPro" id="IPR008995">
    <property type="entry name" value="Mo/tungstate-bd_C_term_dom"/>
</dbReference>
<keyword evidence="7" id="KW-0472">Membrane</keyword>
<dbReference type="InterPro" id="IPR027417">
    <property type="entry name" value="P-loop_NTPase"/>
</dbReference>
<evidence type="ECO:0000313" key="16">
    <source>
        <dbReference type="Proteomes" id="UP000607197"/>
    </source>
</evidence>
<sequence length="379" mass="41795">MSDITMTGLTKRFDDVTAVDNIDLETHDGEFLALVGPSGCGKSTTLRMIAGLESITSGELKIGGQVVNDLEPKARNVAMVFQNYALYPHMTGSQNMKFGMKSVSDYTDEEIDQRVQDAADILDIPDLLDRKPAELSGGERQRVAIGRAIVREPDVFLLDEPLSNLDAKLRVQMRAELLQIHREIDATTLYVTHDQTEAMTLGDRVAVLNDGHIEQVDPPQALYDYPSTRFVAEFIGSPAMNTLPVSLQWEGHAVDAVHDSFELSLPRAETFDARPDSGIFGARPEDISLVRNVEEATQTFEAEVTVTEPLGESLLLHCSVGDDELRVKAEARSTIEVGDVVELTVDEDRFHVFDSAGEAIYHSSPRQASDEDRVNPPEL</sequence>
<dbReference type="SUPFAM" id="SSF50331">
    <property type="entry name" value="MOP-like"/>
    <property type="match status" value="1"/>
</dbReference>
<dbReference type="AlphaFoldDB" id="A0A830F5X8"/>
<comment type="function">
    <text evidence="10">Part of the ABC transporter complex XacGHIJK involved in the uptake of xylose and arabinose. Responsible for energy coupling to the transport system.</text>
</comment>
<evidence type="ECO:0000256" key="8">
    <source>
        <dbReference type="ARBA" id="ARBA00050355"/>
    </source>
</evidence>
<dbReference type="NCBIfam" id="NF008653">
    <property type="entry name" value="PRK11650.1"/>
    <property type="match status" value="1"/>
</dbReference>
<dbReference type="InterPro" id="IPR003439">
    <property type="entry name" value="ABC_transporter-like_ATP-bd"/>
</dbReference>
<dbReference type="InterPro" id="IPR012340">
    <property type="entry name" value="NA-bd_OB-fold"/>
</dbReference>
<dbReference type="InterPro" id="IPR015855">
    <property type="entry name" value="ABC_transpr_MalK-like"/>
</dbReference>
<comment type="similarity">
    <text evidence="11">Belongs to the ABC transporter superfamily. Carbohydrate uptake transporter-1 (CUT1) (TC 3.A.1.1) family.</text>
</comment>
<evidence type="ECO:0000256" key="11">
    <source>
        <dbReference type="ARBA" id="ARBA00061029"/>
    </source>
</evidence>
<dbReference type="PROSITE" id="PS00211">
    <property type="entry name" value="ABC_TRANSPORTER_1"/>
    <property type="match status" value="1"/>
</dbReference>
<dbReference type="OrthoDB" id="18368at2157"/>
<feature type="domain" description="ABC transporter" evidence="14">
    <location>
        <begin position="4"/>
        <end position="235"/>
    </location>
</feature>
<keyword evidence="16" id="KW-1185">Reference proteome</keyword>
<evidence type="ECO:0000256" key="10">
    <source>
        <dbReference type="ARBA" id="ARBA00053454"/>
    </source>
</evidence>
<dbReference type="RefSeq" id="WP_188979452.1">
    <property type="nucleotide sequence ID" value="NZ_BMPG01000003.1"/>
</dbReference>
<name>A0A830F5X8_9EURY</name>
<dbReference type="InterPro" id="IPR003593">
    <property type="entry name" value="AAA+_ATPase"/>
</dbReference>